<dbReference type="InterPro" id="IPR027417">
    <property type="entry name" value="P-loop_NTPase"/>
</dbReference>
<dbReference type="AlphaFoldDB" id="A0A2P2IB74"/>
<dbReference type="Gene3D" id="3.40.50.300">
    <property type="entry name" value="P-loop containing nucleotide triphosphate hydrolases"/>
    <property type="match status" value="1"/>
</dbReference>
<evidence type="ECO:0000256" key="3">
    <source>
        <dbReference type="ARBA" id="ARBA00023134"/>
    </source>
</evidence>
<comment type="similarity">
    <text evidence="1">Belongs to the small GTPase superfamily. Ras family. KappaB-Ras subfamily.</text>
</comment>
<accession>A0A2P2IB74</accession>
<dbReference type="InterPro" id="IPR042227">
    <property type="entry name" value="KBRS"/>
</dbReference>
<dbReference type="PANTHER" id="PTHR46152:SF3">
    <property type="entry name" value="NF-KAPPA-B INHIBITOR-INTERACTING RAS-LIKE PROTEIN"/>
    <property type="match status" value="1"/>
</dbReference>
<name>A0A2P2IB74_9CRUS</name>
<dbReference type="EMBL" id="IACF01005676">
    <property type="protein sequence ID" value="LAB71259.1"/>
    <property type="molecule type" value="mRNA"/>
</dbReference>
<keyword evidence="2" id="KW-0547">Nucleotide-binding</keyword>
<dbReference type="SMART" id="SM00175">
    <property type="entry name" value="RAB"/>
    <property type="match status" value="1"/>
</dbReference>
<dbReference type="GO" id="GO:0032794">
    <property type="term" value="F:GTPase activating protein binding"/>
    <property type="evidence" value="ECO:0007669"/>
    <property type="project" value="TreeGrafter"/>
</dbReference>
<dbReference type="GO" id="GO:0005525">
    <property type="term" value="F:GTP binding"/>
    <property type="evidence" value="ECO:0007669"/>
    <property type="project" value="UniProtKB-KW"/>
</dbReference>
<dbReference type="GO" id="GO:0003924">
    <property type="term" value="F:GTPase activity"/>
    <property type="evidence" value="ECO:0007669"/>
    <property type="project" value="InterPro"/>
</dbReference>
<evidence type="ECO:0000313" key="4">
    <source>
        <dbReference type="EMBL" id="LAB71259.1"/>
    </source>
</evidence>
<protein>
    <submittedName>
        <fullName evidence="4">NF-kappa-B inhibitor-interacting Ras-like protein 2</fullName>
    </submittedName>
</protein>
<proteinExistence type="evidence at transcript level"/>
<sequence>MGRSSRVVVAGVRSVGKTALLECAVHANNITDKAYVATIEDTYVCNVETDRGSKEKLRFYDTAGLDPKSAKTLPPNLHAVADAYMLVYSTQDMASLQAVMELKKDIDKNRDKKDAVVIIIGCRSDGRLSQVREAGERWAAMERLRHWDVSVHNRNTLIEPLTELASRLAPQPSKTSLPQFYMVGRKYKD</sequence>
<dbReference type="GO" id="GO:0043124">
    <property type="term" value="P:negative regulation of canonical NF-kappaB signal transduction"/>
    <property type="evidence" value="ECO:0007669"/>
    <property type="project" value="InterPro"/>
</dbReference>
<evidence type="ECO:0000256" key="2">
    <source>
        <dbReference type="ARBA" id="ARBA00022741"/>
    </source>
</evidence>
<evidence type="ECO:0000256" key="1">
    <source>
        <dbReference type="ARBA" id="ARBA00008094"/>
    </source>
</evidence>
<organism evidence="4">
    <name type="scientific">Hirondellea gigas</name>
    <dbReference type="NCBI Taxonomy" id="1518452"/>
    <lineage>
        <taxon>Eukaryota</taxon>
        <taxon>Metazoa</taxon>
        <taxon>Ecdysozoa</taxon>
        <taxon>Arthropoda</taxon>
        <taxon>Crustacea</taxon>
        <taxon>Multicrustacea</taxon>
        <taxon>Malacostraca</taxon>
        <taxon>Eumalacostraca</taxon>
        <taxon>Peracarida</taxon>
        <taxon>Amphipoda</taxon>
        <taxon>Amphilochidea</taxon>
        <taxon>Lysianassida</taxon>
        <taxon>Lysianassidira</taxon>
        <taxon>Lysianassoidea</taxon>
        <taxon>Lysianassidae</taxon>
        <taxon>Hirondellea</taxon>
    </lineage>
</organism>
<dbReference type="PANTHER" id="PTHR46152">
    <property type="entry name" value="NF-KAPPA-B INHIBITOR-INTERACTING RAS-LIKE PROTEIN"/>
    <property type="match status" value="1"/>
</dbReference>
<dbReference type="GO" id="GO:0032484">
    <property type="term" value="P:Ral protein signal transduction"/>
    <property type="evidence" value="ECO:0007669"/>
    <property type="project" value="TreeGrafter"/>
</dbReference>
<dbReference type="SUPFAM" id="SSF52540">
    <property type="entry name" value="P-loop containing nucleoside triphosphate hydrolases"/>
    <property type="match status" value="1"/>
</dbReference>
<dbReference type="SMART" id="SM00173">
    <property type="entry name" value="RAS"/>
    <property type="match status" value="1"/>
</dbReference>
<dbReference type="InterPro" id="IPR001806">
    <property type="entry name" value="Small_GTPase"/>
</dbReference>
<dbReference type="Pfam" id="PF00071">
    <property type="entry name" value="Ras"/>
    <property type="match status" value="1"/>
</dbReference>
<keyword evidence="3" id="KW-0342">GTP-binding</keyword>
<dbReference type="PROSITE" id="PS51419">
    <property type="entry name" value="RAB"/>
    <property type="match status" value="1"/>
</dbReference>
<reference evidence="4" key="1">
    <citation type="journal article" date="2018" name="Biosci. Biotechnol. Biochem.">
        <title>Polysaccharide hydrolase of the hadal zone amphipods Hirondellea gigas.</title>
        <authorList>
            <person name="Kobayashi H."/>
            <person name="Nagahama T."/>
            <person name="Arai W."/>
            <person name="Sasagawa Y."/>
            <person name="Umeda M."/>
            <person name="Hayashi T."/>
            <person name="Nikaido I."/>
            <person name="Watanabe H."/>
            <person name="Oguri K."/>
            <person name="Kitazato H."/>
            <person name="Fujioka K."/>
            <person name="Kido Y."/>
            <person name="Takami H."/>
        </authorList>
    </citation>
    <scope>NUCLEOTIDE SEQUENCE</scope>
    <source>
        <tissue evidence="4">Whole body</tissue>
    </source>
</reference>